<proteinExistence type="predicted"/>
<name>Q312C7_OLEA2</name>
<keyword evidence="2" id="KW-0472">Membrane</keyword>
<accession>Q312C7</accession>
<feature type="transmembrane region" description="Helical" evidence="2">
    <location>
        <begin position="32"/>
        <end position="53"/>
    </location>
</feature>
<keyword evidence="2" id="KW-1133">Transmembrane helix</keyword>
<dbReference type="PANTHER" id="PTHR39327">
    <property type="match status" value="1"/>
</dbReference>
<organism evidence="3 4">
    <name type="scientific">Oleidesulfovibrio alaskensis (strain ATCC BAA-1058 / DSM 17464 / G20)</name>
    <name type="common">Desulfovibrio alaskensis</name>
    <dbReference type="NCBI Taxonomy" id="207559"/>
    <lineage>
        <taxon>Bacteria</taxon>
        <taxon>Pseudomonadati</taxon>
        <taxon>Thermodesulfobacteriota</taxon>
        <taxon>Desulfovibrionia</taxon>
        <taxon>Desulfovibrionales</taxon>
        <taxon>Desulfovibrionaceae</taxon>
        <taxon>Oleidesulfovibrio</taxon>
    </lineage>
</organism>
<sequence>MENTRGRGVTAAFLHTVCRLTARGRQSMCKRCMLAAGVWLCVVIPLTCLGGGARPAAAPEKAASGTAQDVRSNAAAQAAADRAGRDAGTQPEPRVQTLADAADTVRNGAAADPAPDGVPGRKNATAARNSTATAPDGVPDRRAESEDRAGSSNPPVFSIRRSVSADGATAPQARAAARNNASGSIKVIGGAQKEGVRLFNTVAFRGPLKALPKWERVLRENRRNPVLQKQTVSGPDAPAGGRGEGWKSVAARAAGAPPMEKLRMVNAFFNRWPYRLDVEIYGVSDFWATPAEFMRHSGDCEDYAISKYFALRMLGFPADALRIVVLLDSIRGIGYAVLVVFLDAKAYVLDNLSDLVLTHDRYSHYRPQYSVNEEYRWAHIPVRPAATGKAEGKQ</sequence>
<dbReference type="Pfam" id="PF06035">
    <property type="entry name" value="Peptidase_C93"/>
    <property type="match status" value="1"/>
</dbReference>
<dbReference type="EMBL" id="CP000112">
    <property type="protein sequence ID" value="ABB38219.1"/>
    <property type="molecule type" value="Genomic_DNA"/>
</dbReference>
<dbReference type="InterPro" id="IPR038765">
    <property type="entry name" value="Papain-like_cys_pep_sf"/>
</dbReference>
<dbReference type="Gene3D" id="3.10.620.30">
    <property type="match status" value="1"/>
</dbReference>
<protein>
    <submittedName>
        <fullName evidence="3">Transglutaminase family protein cysteine peptidase BTLCP</fullName>
    </submittedName>
</protein>
<feature type="compositionally biased region" description="Low complexity" evidence="1">
    <location>
        <begin position="54"/>
        <end position="67"/>
    </location>
</feature>
<feature type="compositionally biased region" description="Low complexity" evidence="1">
    <location>
        <begin position="108"/>
        <end position="134"/>
    </location>
</feature>
<dbReference type="eggNOG" id="COG3672">
    <property type="taxonomic scope" value="Bacteria"/>
</dbReference>
<dbReference type="STRING" id="207559.Dde_1420"/>
<dbReference type="HOGENOM" id="CLU_056510_0_0_7"/>
<feature type="compositionally biased region" description="Basic and acidic residues" evidence="1">
    <location>
        <begin position="138"/>
        <end position="149"/>
    </location>
</feature>
<dbReference type="InterPro" id="IPR010319">
    <property type="entry name" value="Transglutaminase-like_Cys_pept"/>
</dbReference>
<evidence type="ECO:0000313" key="3">
    <source>
        <dbReference type="EMBL" id="ABB38219.1"/>
    </source>
</evidence>
<dbReference type="Proteomes" id="UP000002710">
    <property type="component" value="Chromosome"/>
</dbReference>
<feature type="region of interest" description="Disordered" evidence="1">
    <location>
        <begin position="54"/>
        <end position="93"/>
    </location>
</feature>
<keyword evidence="4" id="KW-1185">Reference proteome</keyword>
<evidence type="ECO:0000313" key="4">
    <source>
        <dbReference type="Proteomes" id="UP000002710"/>
    </source>
</evidence>
<keyword evidence="2" id="KW-0812">Transmembrane</keyword>
<evidence type="ECO:0000256" key="1">
    <source>
        <dbReference type="SAM" id="MobiDB-lite"/>
    </source>
</evidence>
<dbReference type="SUPFAM" id="SSF54001">
    <property type="entry name" value="Cysteine proteinases"/>
    <property type="match status" value="1"/>
</dbReference>
<reference evidence="3 4" key="1">
    <citation type="journal article" date="2011" name="J. Bacteriol.">
        <title>Complete genome sequence and updated annotation of Desulfovibrio alaskensis G20.</title>
        <authorList>
            <person name="Hauser L.J."/>
            <person name="Land M.L."/>
            <person name="Brown S.D."/>
            <person name="Larimer F."/>
            <person name="Keller K.L."/>
            <person name="Rapp-Giles B.J."/>
            <person name="Price M.N."/>
            <person name="Lin M."/>
            <person name="Bruce D.C."/>
            <person name="Detter J.C."/>
            <person name="Tapia R."/>
            <person name="Han C.S."/>
            <person name="Goodwin L.A."/>
            <person name="Cheng J.F."/>
            <person name="Pitluck S."/>
            <person name="Copeland A."/>
            <person name="Lucas S."/>
            <person name="Nolan M."/>
            <person name="Lapidus A.L."/>
            <person name="Palumbo A.V."/>
            <person name="Wall J.D."/>
        </authorList>
    </citation>
    <scope>NUCLEOTIDE SEQUENCE [LARGE SCALE GENOMIC DNA]</scope>
    <source>
        <strain evidence="4">ATCC BAA 1058 / DSM 17464 / G20</strain>
    </source>
</reference>
<evidence type="ECO:0000256" key="2">
    <source>
        <dbReference type="SAM" id="Phobius"/>
    </source>
</evidence>
<dbReference type="AlphaFoldDB" id="Q312C7"/>
<gene>
    <name evidence="3" type="ordered locus">Dde_1420</name>
</gene>
<dbReference type="PANTHER" id="PTHR39327:SF1">
    <property type="entry name" value="BLR5470 PROTEIN"/>
    <property type="match status" value="1"/>
</dbReference>
<feature type="region of interest" description="Disordered" evidence="1">
    <location>
        <begin position="107"/>
        <end position="158"/>
    </location>
</feature>
<dbReference type="KEGG" id="dde:Dde_1420"/>